<dbReference type="InterPro" id="IPR001647">
    <property type="entry name" value="HTH_TetR"/>
</dbReference>
<gene>
    <name evidence="6" type="ORF">SAMN04488518_108136</name>
</gene>
<evidence type="ECO:0000259" key="5">
    <source>
        <dbReference type="PROSITE" id="PS50977"/>
    </source>
</evidence>
<dbReference type="Gene3D" id="1.10.10.60">
    <property type="entry name" value="Homeodomain-like"/>
    <property type="match status" value="1"/>
</dbReference>
<evidence type="ECO:0000256" key="4">
    <source>
        <dbReference type="PROSITE-ProRule" id="PRU00335"/>
    </source>
</evidence>
<dbReference type="SUPFAM" id="SSF48498">
    <property type="entry name" value="Tetracyclin repressor-like, C-terminal domain"/>
    <property type="match status" value="1"/>
</dbReference>
<reference evidence="6 7" key="1">
    <citation type="submission" date="2016-10" db="EMBL/GenBank/DDBJ databases">
        <authorList>
            <person name="Varghese N."/>
            <person name="Submissions S."/>
        </authorList>
    </citation>
    <scope>NUCLEOTIDE SEQUENCE [LARGE SCALE GENOMIC DNA]</scope>
    <source>
        <strain evidence="6 7">DSM 16392</strain>
    </source>
</reference>
<evidence type="ECO:0000313" key="6">
    <source>
        <dbReference type="EMBL" id="SFK71828.1"/>
    </source>
</evidence>
<proteinExistence type="predicted"/>
<dbReference type="Pfam" id="PF00440">
    <property type="entry name" value="TetR_N"/>
    <property type="match status" value="1"/>
</dbReference>
<evidence type="ECO:0000256" key="2">
    <source>
        <dbReference type="ARBA" id="ARBA00023125"/>
    </source>
</evidence>
<evidence type="ECO:0000256" key="3">
    <source>
        <dbReference type="ARBA" id="ARBA00023163"/>
    </source>
</evidence>
<accession>A0A1I4BSP5</accession>
<dbReference type="Proteomes" id="UP000199598">
    <property type="component" value="Unassembled WGS sequence"/>
</dbReference>
<keyword evidence="3" id="KW-0804">Transcription</keyword>
<sequence>MSTSRPRGRPRLFDKDDALTTIQRIFWENGYSATSLDQISAETKINRPSLYATFGSKKDMYIKCLEHFAEMMGKRTEAAILSETDISRGLEKVFMQAMEIYRPKASKSDGGPMGCFVTCTAPSEAGADEEIKEVLKMVLDKIDQTMRETVETAIKDQKVQPKQTAEITGNLLGCLLNGLSLRARSGTSRDELELTAKAGIEQILA</sequence>
<feature type="DNA-binding region" description="H-T-H motif" evidence="4">
    <location>
        <begin position="35"/>
        <end position="54"/>
    </location>
</feature>
<dbReference type="EMBL" id="FOSK01000008">
    <property type="protein sequence ID" value="SFK71828.1"/>
    <property type="molecule type" value="Genomic_DNA"/>
</dbReference>
<evidence type="ECO:0000313" key="7">
    <source>
        <dbReference type="Proteomes" id="UP000199598"/>
    </source>
</evidence>
<evidence type="ECO:0000256" key="1">
    <source>
        <dbReference type="ARBA" id="ARBA00023015"/>
    </source>
</evidence>
<dbReference type="Gene3D" id="1.10.357.10">
    <property type="entry name" value="Tetracycline Repressor, domain 2"/>
    <property type="match status" value="1"/>
</dbReference>
<keyword evidence="1" id="KW-0805">Transcription regulation</keyword>
<dbReference type="PANTHER" id="PTHR47506">
    <property type="entry name" value="TRANSCRIPTIONAL REGULATORY PROTEIN"/>
    <property type="match status" value="1"/>
</dbReference>
<dbReference type="PANTHER" id="PTHR47506:SF1">
    <property type="entry name" value="HTH-TYPE TRANSCRIPTIONAL REGULATOR YJDC"/>
    <property type="match status" value="1"/>
</dbReference>
<keyword evidence="7" id="KW-1185">Reference proteome</keyword>
<feature type="domain" description="HTH tetR-type" evidence="5">
    <location>
        <begin position="12"/>
        <end position="72"/>
    </location>
</feature>
<organism evidence="6 7">
    <name type="scientific">Pseudovibrio ascidiaceicola</name>
    <dbReference type="NCBI Taxonomy" id="285279"/>
    <lineage>
        <taxon>Bacteria</taxon>
        <taxon>Pseudomonadati</taxon>
        <taxon>Pseudomonadota</taxon>
        <taxon>Alphaproteobacteria</taxon>
        <taxon>Hyphomicrobiales</taxon>
        <taxon>Stappiaceae</taxon>
        <taxon>Pseudovibrio</taxon>
    </lineage>
</organism>
<dbReference type="PROSITE" id="PS50977">
    <property type="entry name" value="HTH_TETR_2"/>
    <property type="match status" value="1"/>
</dbReference>
<dbReference type="RefSeq" id="WP_093520940.1">
    <property type="nucleotide sequence ID" value="NZ_FOSK01000008.1"/>
</dbReference>
<name>A0A1I4BSP5_9HYPH</name>
<dbReference type="InterPro" id="IPR009057">
    <property type="entry name" value="Homeodomain-like_sf"/>
</dbReference>
<dbReference type="SUPFAM" id="SSF46689">
    <property type="entry name" value="Homeodomain-like"/>
    <property type="match status" value="1"/>
</dbReference>
<dbReference type="InterPro" id="IPR036271">
    <property type="entry name" value="Tet_transcr_reg_TetR-rel_C_sf"/>
</dbReference>
<protein>
    <submittedName>
        <fullName evidence="6">Transcriptional regulator, TetR family</fullName>
    </submittedName>
</protein>
<comment type="caution">
    <text evidence="6">The sequence shown here is derived from an EMBL/GenBank/DDBJ whole genome shotgun (WGS) entry which is preliminary data.</text>
</comment>
<keyword evidence="2 4" id="KW-0238">DNA-binding</keyword>